<dbReference type="AlphaFoldDB" id="A0A4R3NDR1"/>
<evidence type="ECO:0000313" key="1">
    <source>
        <dbReference type="EMBL" id="TCT25324.1"/>
    </source>
</evidence>
<dbReference type="PROSITE" id="PS51257">
    <property type="entry name" value="PROKAR_LIPOPROTEIN"/>
    <property type="match status" value="1"/>
</dbReference>
<dbReference type="Proteomes" id="UP000295414">
    <property type="component" value="Unassembled WGS sequence"/>
</dbReference>
<reference evidence="1 2" key="1">
    <citation type="submission" date="2019-03" db="EMBL/GenBank/DDBJ databases">
        <title>Genomic Encyclopedia of Type Strains, Phase IV (KMG-IV): sequencing the most valuable type-strain genomes for metagenomic binning, comparative biology and taxonomic classification.</title>
        <authorList>
            <person name="Goeker M."/>
        </authorList>
    </citation>
    <scope>NUCLEOTIDE SEQUENCE [LARGE SCALE GENOMIC DNA]</scope>
    <source>
        <strain evidence="1 2">DSM 13605</strain>
    </source>
</reference>
<proteinExistence type="predicted"/>
<sequence>MPSRDALPPTPRRHVAFAFALVALLAGLAGCRQPAGVEARDDAQAAGEPVPAARPVDAVYVLRDRLLARDGVGFARVAVPPAIHADLRRAWRDGRSRWPLDELPLDARIPAMLAALQAPDADRRLMATFRRQFAGADADIDQAVRTLMVFGGEYVQRDPGYSADERDHAAQAIAAVGRWAIAAPLDDPARAQRFFTVLSAAAVRSGIDGKAGWPAFAALGMTQSLNRLSPFFATLLAQLRQQYGLDIDASLRSLRVSLVEQTGDRARLRLQYTLAGTPIDTLATAVRIDGRWYLADYVQSAQRSLGAASPPGR</sequence>
<dbReference type="EMBL" id="SMAP01000002">
    <property type="protein sequence ID" value="TCT25324.1"/>
    <property type="molecule type" value="Genomic_DNA"/>
</dbReference>
<protein>
    <submittedName>
        <fullName evidence="1">Uncharacterized protein</fullName>
    </submittedName>
</protein>
<keyword evidence="2" id="KW-1185">Reference proteome</keyword>
<name>A0A4R3NDR1_9GAMM</name>
<organism evidence="1 2">
    <name type="scientific">Thermomonas haemolytica</name>
    <dbReference type="NCBI Taxonomy" id="141949"/>
    <lineage>
        <taxon>Bacteria</taxon>
        <taxon>Pseudomonadati</taxon>
        <taxon>Pseudomonadota</taxon>
        <taxon>Gammaproteobacteria</taxon>
        <taxon>Lysobacterales</taxon>
        <taxon>Lysobacteraceae</taxon>
        <taxon>Thermomonas</taxon>
    </lineage>
</organism>
<accession>A0A4R3NDR1</accession>
<evidence type="ECO:0000313" key="2">
    <source>
        <dbReference type="Proteomes" id="UP000295414"/>
    </source>
</evidence>
<dbReference type="RefSeq" id="WP_114959400.1">
    <property type="nucleotide sequence ID" value="NZ_QLKV01000002.1"/>
</dbReference>
<gene>
    <name evidence="1" type="ORF">EDC34_102212</name>
</gene>
<comment type="caution">
    <text evidence="1">The sequence shown here is derived from an EMBL/GenBank/DDBJ whole genome shotgun (WGS) entry which is preliminary data.</text>
</comment>